<feature type="non-terminal residue" evidence="1">
    <location>
        <position position="1"/>
    </location>
</feature>
<dbReference type="EMBL" id="KQ249590">
    <property type="protein sequence ID" value="KNC71067.1"/>
    <property type="molecule type" value="Genomic_DNA"/>
</dbReference>
<reference evidence="1 2" key="1">
    <citation type="submission" date="2011-02" db="EMBL/GenBank/DDBJ databases">
        <title>The Genome Sequence of Sphaeroforma arctica JP610.</title>
        <authorList>
            <consortium name="The Broad Institute Genome Sequencing Platform"/>
            <person name="Russ C."/>
            <person name="Cuomo C."/>
            <person name="Young S.K."/>
            <person name="Zeng Q."/>
            <person name="Gargeya S."/>
            <person name="Alvarado L."/>
            <person name="Berlin A."/>
            <person name="Chapman S.B."/>
            <person name="Chen Z."/>
            <person name="Freedman E."/>
            <person name="Gellesch M."/>
            <person name="Goldberg J."/>
            <person name="Griggs A."/>
            <person name="Gujja S."/>
            <person name="Heilman E."/>
            <person name="Heiman D."/>
            <person name="Howarth C."/>
            <person name="Mehta T."/>
            <person name="Neiman D."/>
            <person name="Pearson M."/>
            <person name="Roberts A."/>
            <person name="Saif S."/>
            <person name="Shea T."/>
            <person name="Shenoy N."/>
            <person name="Sisk P."/>
            <person name="Stolte C."/>
            <person name="Sykes S."/>
            <person name="White J."/>
            <person name="Yandava C."/>
            <person name="Burger G."/>
            <person name="Gray M.W."/>
            <person name="Holland P.W.H."/>
            <person name="King N."/>
            <person name="Lang F.B.F."/>
            <person name="Roger A.J."/>
            <person name="Ruiz-Trillo I."/>
            <person name="Haas B."/>
            <person name="Nusbaum C."/>
            <person name="Birren B."/>
        </authorList>
    </citation>
    <scope>NUCLEOTIDE SEQUENCE [LARGE SCALE GENOMIC DNA]</scope>
    <source>
        <strain evidence="1 2">JP610</strain>
    </source>
</reference>
<dbReference type="RefSeq" id="XP_014144969.1">
    <property type="nucleotide sequence ID" value="XM_014289494.1"/>
</dbReference>
<feature type="non-terminal residue" evidence="1">
    <location>
        <position position="79"/>
    </location>
</feature>
<protein>
    <submittedName>
        <fullName evidence="1">Uncharacterized protein</fullName>
    </submittedName>
</protein>
<accession>A0A0L0F314</accession>
<dbReference type="Proteomes" id="UP000054560">
    <property type="component" value="Unassembled WGS sequence"/>
</dbReference>
<organism evidence="1 2">
    <name type="scientific">Sphaeroforma arctica JP610</name>
    <dbReference type="NCBI Taxonomy" id="667725"/>
    <lineage>
        <taxon>Eukaryota</taxon>
        <taxon>Ichthyosporea</taxon>
        <taxon>Ichthyophonida</taxon>
        <taxon>Sphaeroforma</taxon>
    </lineage>
</organism>
<name>A0A0L0F314_9EUKA</name>
<keyword evidence="2" id="KW-1185">Reference proteome</keyword>
<sequence>SVNAAVVLQYKTWRVWNYKRVHGIPFDKKHKATATFIANNSTLQPLRRGQPDNLISGDFNFAQVDFGDDMGDLGDLMDL</sequence>
<evidence type="ECO:0000313" key="2">
    <source>
        <dbReference type="Proteomes" id="UP000054560"/>
    </source>
</evidence>
<gene>
    <name evidence="1" type="ORF">SARC_16398</name>
</gene>
<dbReference type="GeneID" id="25916902"/>
<proteinExistence type="predicted"/>
<evidence type="ECO:0000313" key="1">
    <source>
        <dbReference type="EMBL" id="KNC71067.1"/>
    </source>
</evidence>
<dbReference type="AlphaFoldDB" id="A0A0L0F314"/>